<feature type="domain" description="C2H2-type" evidence="8">
    <location>
        <begin position="358"/>
        <end position="385"/>
    </location>
</feature>
<evidence type="ECO:0000256" key="1">
    <source>
        <dbReference type="ARBA" id="ARBA00004123"/>
    </source>
</evidence>
<evidence type="ECO:0000256" key="4">
    <source>
        <dbReference type="ARBA" id="ARBA00023242"/>
    </source>
</evidence>
<dbReference type="Gene3D" id="3.30.160.60">
    <property type="entry name" value="Classic Zinc Finger"/>
    <property type="match status" value="1"/>
</dbReference>
<keyword evidence="3" id="KW-0804">Transcription</keyword>
<evidence type="ECO:0000256" key="3">
    <source>
        <dbReference type="ARBA" id="ARBA00023163"/>
    </source>
</evidence>
<keyword evidence="10" id="KW-1185">Reference proteome</keyword>
<dbReference type="InterPro" id="IPR013087">
    <property type="entry name" value="Znf_C2H2_type"/>
</dbReference>
<feature type="region of interest" description="Disordered" evidence="7">
    <location>
        <begin position="494"/>
        <end position="564"/>
    </location>
</feature>
<dbReference type="SUPFAM" id="SSF57667">
    <property type="entry name" value="beta-beta-alpha zinc fingers"/>
    <property type="match status" value="1"/>
</dbReference>
<evidence type="ECO:0000256" key="7">
    <source>
        <dbReference type="SAM" id="MobiDB-lite"/>
    </source>
</evidence>
<organism evidence="9 10">
    <name type="scientific">Zingiber officinale</name>
    <name type="common">Ginger</name>
    <name type="synonym">Amomum zingiber</name>
    <dbReference type="NCBI Taxonomy" id="94328"/>
    <lineage>
        <taxon>Eukaryota</taxon>
        <taxon>Viridiplantae</taxon>
        <taxon>Streptophyta</taxon>
        <taxon>Embryophyta</taxon>
        <taxon>Tracheophyta</taxon>
        <taxon>Spermatophyta</taxon>
        <taxon>Magnoliopsida</taxon>
        <taxon>Liliopsida</taxon>
        <taxon>Zingiberales</taxon>
        <taxon>Zingiberaceae</taxon>
        <taxon>Zingiber</taxon>
    </lineage>
</organism>
<evidence type="ECO:0000256" key="2">
    <source>
        <dbReference type="ARBA" id="ARBA00023015"/>
    </source>
</evidence>
<evidence type="ECO:0000313" key="9">
    <source>
        <dbReference type="EMBL" id="KAG6493605.1"/>
    </source>
</evidence>
<feature type="compositionally biased region" description="Basic and acidic residues" evidence="7">
    <location>
        <begin position="519"/>
        <end position="564"/>
    </location>
</feature>
<dbReference type="GO" id="GO:0016251">
    <property type="term" value="F:RNA polymerase II general transcription initiation factor activity"/>
    <property type="evidence" value="ECO:0007669"/>
    <property type="project" value="TreeGrafter"/>
</dbReference>
<protein>
    <recommendedName>
        <fullName evidence="8">C2H2-type domain-containing protein</fullName>
    </recommendedName>
</protein>
<evidence type="ECO:0000256" key="6">
    <source>
        <dbReference type="PROSITE-ProRule" id="PRU00042"/>
    </source>
</evidence>
<keyword evidence="6" id="KW-0479">Metal-binding</keyword>
<dbReference type="GO" id="GO:0006367">
    <property type="term" value="P:transcription initiation at RNA polymerase II promoter"/>
    <property type="evidence" value="ECO:0007669"/>
    <property type="project" value="TreeGrafter"/>
</dbReference>
<dbReference type="GO" id="GO:0008270">
    <property type="term" value="F:zinc ion binding"/>
    <property type="evidence" value="ECO:0007669"/>
    <property type="project" value="UniProtKB-KW"/>
</dbReference>
<keyword evidence="6" id="KW-0863">Zinc-finger</keyword>
<keyword evidence="2" id="KW-0805">Transcription regulation</keyword>
<comment type="caution">
    <text evidence="9">The sequence shown here is derived from an EMBL/GenBank/DDBJ whole genome shotgun (WGS) entry which is preliminary data.</text>
</comment>
<dbReference type="PROSITE" id="PS50157">
    <property type="entry name" value="ZINC_FINGER_C2H2_2"/>
    <property type="match status" value="1"/>
</dbReference>
<dbReference type="PANTHER" id="PTHR21242">
    <property type="entry name" value="TRANSCRIPTION INITIATION FACTOR TFIID SUBUNIT 10"/>
    <property type="match status" value="1"/>
</dbReference>
<name>A0A8J5FVD8_ZINOF</name>
<keyword evidence="6" id="KW-0862">Zinc</keyword>
<gene>
    <name evidence="9" type="ORF">ZIOFF_048597</name>
</gene>
<dbReference type="InterPro" id="IPR003923">
    <property type="entry name" value="TAF10"/>
</dbReference>
<evidence type="ECO:0000256" key="5">
    <source>
        <dbReference type="ARBA" id="ARBA00025730"/>
    </source>
</evidence>
<reference evidence="9 10" key="1">
    <citation type="submission" date="2020-08" db="EMBL/GenBank/DDBJ databases">
        <title>Plant Genome Project.</title>
        <authorList>
            <person name="Zhang R.-G."/>
        </authorList>
    </citation>
    <scope>NUCLEOTIDE SEQUENCE [LARGE SCALE GENOMIC DNA]</scope>
    <source>
        <tissue evidence="9">Rhizome</tissue>
    </source>
</reference>
<dbReference type="Proteomes" id="UP000734854">
    <property type="component" value="Unassembled WGS sequence"/>
</dbReference>
<comment type="subcellular location">
    <subcellularLocation>
        <location evidence="1">Nucleus</location>
    </subcellularLocation>
</comment>
<dbReference type="GO" id="GO:0000124">
    <property type="term" value="C:SAGA complex"/>
    <property type="evidence" value="ECO:0007669"/>
    <property type="project" value="TreeGrafter"/>
</dbReference>
<dbReference type="EMBL" id="JACMSC010000013">
    <property type="protein sequence ID" value="KAG6493605.1"/>
    <property type="molecule type" value="Genomic_DNA"/>
</dbReference>
<evidence type="ECO:0000259" key="8">
    <source>
        <dbReference type="PROSITE" id="PS50157"/>
    </source>
</evidence>
<dbReference type="AlphaFoldDB" id="A0A8J5FVD8"/>
<comment type="similarity">
    <text evidence="5">Belongs to the TAF10 family.</text>
</comment>
<dbReference type="InterPro" id="IPR036236">
    <property type="entry name" value="Znf_C2H2_sf"/>
</dbReference>
<dbReference type="PROSITE" id="PS00028">
    <property type="entry name" value="ZINC_FINGER_C2H2_1"/>
    <property type="match status" value="1"/>
</dbReference>
<dbReference type="GO" id="GO:0005669">
    <property type="term" value="C:transcription factor TFIID complex"/>
    <property type="evidence" value="ECO:0007669"/>
    <property type="project" value="TreeGrafter"/>
</dbReference>
<sequence length="564" mass="64067">MSPSASSVVGDGRHDDDDAALTELLASLMDYTPTIPDELVEHYLAMSVVTMLDGNGNILSCRLEVPFVMRGENLNNNEIRNGLEGNKIKIGCRLQWEVKDKADFCCYTKVFADVASDALQHCKSRQAAPVKDKIEQPKVLPVLTSVMISSEFVCFHTQFVHVLQDKRLVLTMDDLSKALQEVNKLKHFAFTSFSKVPSVRRPCLLFHSWEPNDSRVNLVFHESEIAVRLMLNLIVILYPVSVPLAMSLSRKSTEVMLIKVIFLVVFNHYIKEDDGGMELADNFSHNGVIIFETSVGASMLLEQFCIIHFRQHASSDETMASKWRRSRDTANDQMANEARNALLDPEENKTEVKPERTFNCQYCDRIFTSSQALGGHQNGHRRERDAAKIAEHEAEIFNKHPQLLPMFSPQTHLHTTQSSTHAARSHFRPWIHPPYHPEPRQSCYHPYHLPSRIDPRYSLPQSFSASPYDQHLAREEQWRFANWQRKYNPRYAGTSRTMKESNVEQQNMMVPSPASLKSAFERGNNEDGKSAKEGDVEDGKSAKEGDVEDGKSANEGEIDLTLHL</sequence>
<proteinExistence type="inferred from homology"/>
<dbReference type="GO" id="GO:1990841">
    <property type="term" value="F:promoter-specific chromatin binding"/>
    <property type="evidence" value="ECO:0007669"/>
    <property type="project" value="TreeGrafter"/>
</dbReference>
<evidence type="ECO:0000313" key="10">
    <source>
        <dbReference type="Proteomes" id="UP000734854"/>
    </source>
</evidence>
<accession>A0A8J5FVD8</accession>
<dbReference type="PANTHER" id="PTHR21242:SF0">
    <property type="entry name" value="TRANSCRIPTION INITIATION FACTOR TFIID SUBUNIT 10"/>
    <property type="match status" value="1"/>
</dbReference>
<keyword evidence="4" id="KW-0539">Nucleus</keyword>